<name>A0A444JDV1_9BACT</name>
<organism evidence="3 5">
    <name type="scientific">Candidatus Electrothrix marina</name>
    <dbReference type="NCBI Taxonomy" id="1859130"/>
    <lineage>
        <taxon>Bacteria</taxon>
        <taxon>Pseudomonadati</taxon>
        <taxon>Thermodesulfobacteriota</taxon>
        <taxon>Desulfobulbia</taxon>
        <taxon>Desulfobulbales</taxon>
        <taxon>Desulfobulbaceae</taxon>
        <taxon>Candidatus Electrothrix</taxon>
    </lineage>
</organism>
<gene>
    <name evidence="2" type="ORF">VT99_11172</name>
    <name evidence="3" type="ORF">VU01_11693</name>
</gene>
<evidence type="ECO:0008006" key="6">
    <source>
        <dbReference type="Google" id="ProtNLM"/>
    </source>
</evidence>
<protein>
    <recommendedName>
        <fullName evidence="6">Transglutaminase-like superfamily protein</fullName>
    </recommendedName>
</protein>
<dbReference type="EMBL" id="MTKQ01000117">
    <property type="protein sequence ID" value="RWX48234.1"/>
    <property type="molecule type" value="Genomic_DNA"/>
</dbReference>
<sequence>MAAEVNFKRTAVLLFILISLLVNIVFGVFLYQKTSSRPSGNVGSGVESYLSPDADRYVTYIASIRKYIESRSIASKTETIDFIRNWVHRNSVHENDPSYDLRDAFNTPKVLSMLWKTHDAKEDPVNLTCGPRAFAMQMILEGLKIRSRVIMIFTDNYDYCASHTFLEVFNPDTASWEIQDPDYNIYYVDEKTGKRSATLSLIFGDVNSFTPMSGKGKGWRINKVEYLKDNYFETIMYGNPLTAVNPVIFVNTDKYNIHKKFKENGGMTFREFANKYYNKPIVIENPSVL</sequence>
<evidence type="ECO:0000313" key="2">
    <source>
        <dbReference type="EMBL" id="RWX48234.1"/>
    </source>
</evidence>
<comment type="caution">
    <text evidence="3">The sequence shown here is derived from an EMBL/GenBank/DDBJ whole genome shotgun (WGS) entry which is preliminary data.</text>
</comment>
<evidence type="ECO:0000313" key="5">
    <source>
        <dbReference type="Proteomes" id="UP000288892"/>
    </source>
</evidence>
<dbReference type="Proteomes" id="UP000286862">
    <property type="component" value="Unassembled WGS sequence"/>
</dbReference>
<keyword evidence="5" id="KW-1185">Reference proteome</keyword>
<reference evidence="4 5" key="1">
    <citation type="submission" date="2017-01" db="EMBL/GenBank/DDBJ databases">
        <title>The cable genome- insights into the physiology and evolution of filamentous bacteria capable of sulfide oxidation via long distance electron transfer.</title>
        <authorList>
            <person name="Schreiber L."/>
            <person name="Bjerg J.T."/>
            <person name="Boggild A."/>
            <person name="Van De Vossenberg J."/>
            <person name="Meysman F."/>
            <person name="Nielsen L.P."/>
            <person name="Schramm A."/>
            <person name="Kjeldsen K.U."/>
        </authorList>
    </citation>
    <scope>NUCLEOTIDE SEQUENCE [LARGE SCALE GENOMIC DNA]</scope>
    <source>
        <strain evidence="2">A2</strain>
        <strain evidence="3">A5</strain>
    </source>
</reference>
<dbReference type="Proteomes" id="UP000288892">
    <property type="component" value="Unassembled WGS sequence"/>
</dbReference>
<keyword evidence="1" id="KW-0812">Transmembrane</keyword>
<dbReference type="AlphaFoldDB" id="A0A444JDV1"/>
<keyword evidence="1" id="KW-0472">Membrane</keyword>
<keyword evidence="1" id="KW-1133">Transmembrane helix</keyword>
<evidence type="ECO:0000313" key="3">
    <source>
        <dbReference type="EMBL" id="RWX51280.1"/>
    </source>
</evidence>
<dbReference type="EMBL" id="MTKS01000169">
    <property type="protein sequence ID" value="RWX51280.1"/>
    <property type="molecule type" value="Genomic_DNA"/>
</dbReference>
<evidence type="ECO:0000313" key="4">
    <source>
        <dbReference type="Proteomes" id="UP000286862"/>
    </source>
</evidence>
<feature type="transmembrane region" description="Helical" evidence="1">
    <location>
        <begin position="12"/>
        <end position="31"/>
    </location>
</feature>
<evidence type="ECO:0000256" key="1">
    <source>
        <dbReference type="SAM" id="Phobius"/>
    </source>
</evidence>
<proteinExistence type="predicted"/>
<accession>A0A444JDV1</accession>